<sequence length="108" mass="12623">MLNFYCSYLGGNIELTQERLQHILETHPELSLIYQSVISETLAKPDQIRRSSRLENALLFTRWFDNIRNGKYIVVVVITDTNPSLRHWIITAYIARKLTGGTIEWQKT</sequence>
<dbReference type="RefSeq" id="WP_124973325.1">
    <property type="nucleotide sequence ID" value="NZ_BDQK01000017.1"/>
</dbReference>
<evidence type="ECO:0000313" key="2">
    <source>
        <dbReference type="Proteomes" id="UP000287247"/>
    </source>
</evidence>
<gene>
    <name evidence="1" type="ORF">AsFPU1_4138</name>
</gene>
<dbReference type="Proteomes" id="UP000287247">
    <property type="component" value="Unassembled WGS sequence"/>
</dbReference>
<evidence type="ECO:0000313" key="1">
    <source>
        <dbReference type="EMBL" id="GBF82704.1"/>
    </source>
</evidence>
<keyword evidence="2" id="KW-1185">Reference proteome</keyword>
<dbReference type="OrthoDB" id="336534at2"/>
<organism evidence="1 2">
    <name type="scientific">Aphanothece sacrum FPU1</name>
    <dbReference type="NCBI Taxonomy" id="1920663"/>
    <lineage>
        <taxon>Bacteria</taxon>
        <taxon>Bacillati</taxon>
        <taxon>Cyanobacteriota</taxon>
        <taxon>Cyanophyceae</taxon>
        <taxon>Oscillatoriophycideae</taxon>
        <taxon>Chroococcales</taxon>
        <taxon>Aphanothecaceae</taxon>
        <taxon>Aphanothece</taxon>
    </lineage>
</organism>
<reference evidence="2" key="1">
    <citation type="submission" date="2017-05" db="EMBL/GenBank/DDBJ databases">
        <title>Physiological properties and genetic analysis related to exopolysaccharide production of fresh-water unicellular cyanobacterium Aphanothece sacrum, Suizenji Nori, that has been cultured as a food source in Japan.</title>
        <authorList>
            <person name="Kanesaki Y."/>
            <person name="Yoshikawa S."/>
            <person name="Ohki K."/>
        </authorList>
    </citation>
    <scope>NUCLEOTIDE SEQUENCE [LARGE SCALE GENOMIC DNA]</scope>
    <source>
        <strain evidence="2">FPU1</strain>
    </source>
</reference>
<accession>A0A401IN59</accession>
<comment type="caution">
    <text evidence="1">The sequence shown here is derived from an EMBL/GenBank/DDBJ whole genome shotgun (WGS) entry which is preliminary data.</text>
</comment>
<name>A0A401IN59_APHSA</name>
<protein>
    <submittedName>
        <fullName evidence="1">Uncharacterized protein</fullName>
    </submittedName>
</protein>
<dbReference type="AlphaFoldDB" id="A0A401IN59"/>
<proteinExistence type="predicted"/>
<dbReference type="EMBL" id="BDQK01000017">
    <property type="protein sequence ID" value="GBF82704.1"/>
    <property type="molecule type" value="Genomic_DNA"/>
</dbReference>